<dbReference type="SMART" id="SM00089">
    <property type="entry name" value="PKD"/>
    <property type="match status" value="1"/>
</dbReference>
<organism evidence="2 3">
    <name type="scientific">Robiginitalea aurantiaca</name>
    <dbReference type="NCBI Taxonomy" id="3056915"/>
    <lineage>
        <taxon>Bacteria</taxon>
        <taxon>Pseudomonadati</taxon>
        <taxon>Bacteroidota</taxon>
        <taxon>Flavobacteriia</taxon>
        <taxon>Flavobacteriales</taxon>
        <taxon>Flavobacteriaceae</taxon>
        <taxon>Robiginitalea</taxon>
    </lineage>
</organism>
<feature type="domain" description="PKD" evidence="1">
    <location>
        <begin position="63"/>
        <end position="123"/>
    </location>
</feature>
<gene>
    <name evidence="2" type="ORF">QU605_05365</name>
</gene>
<dbReference type="Gene3D" id="2.60.120.260">
    <property type="entry name" value="Galactose-binding domain-like"/>
    <property type="match status" value="1"/>
</dbReference>
<dbReference type="CDD" id="cd00146">
    <property type="entry name" value="PKD"/>
    <property type="match status" value="1"/>
</dbReference>
<sequence length="283" mass="30108">MKTTKLLTAVLTLIGTIVLTSSCDFDYDLPEEGSIPDETPPSANFSAAQSDTDFLLYNFANLSSSATTYEWDFGDGNTSAEIDPSNTYPDEGTYTVNLTASDALGATSTFTMDVTVVEPEVPEAIVPVVLEGDFEDNSLPDGSGDGRDSWRNDFGGVIQITSSPVQSGDQASKYPSDGDRVAYQEGIAVTPNTDYIITYYYTLKTNNPGSVTLTVLGGGITDLSEVESKKLVDLVGMDQADADTYTKVDLSFNTGANATVAILITNEGEEARVDNISMAPVPE</sequence>
<dbReference type="Proteomes" id="UP001174839">
    <property type="component" value="Unassembled WGS sequence"/>
</dbReference>
<dbReference type="SUPFAM" id="SSF49299">
    <property type="entry name" value="PKD domain"/>
    <property type="match status" value="1"/>
</dbReference>
<proteinExistence type="predicted"/>
<keyword evidence="3" id="KW-1185">Reference proteome</keyword>
<dbReference type="InterPro" id="IPR022409">
    <property type="entry name" value="PKD/Chitinase_dom"/>
</dbReference>
<dbReference type="Pfam" id="PF18911">
    <property type="entry name" value="PKD_4"/>
    <property type="match status" value="1"/>
</dbReference>
<dbReference type="PROSITE" id="PS51257">
    <property type="entry name" value="PROKAR_LIPOPROTEIN"/>
    <property type="match status" value="1"/>
</dbReference>
<comment type="caution">
    <text evidence="2">The sequence shown here is derived from an EMBL/GenBank/DDBJ whole genome shotgun (WGS) entry which is preliminary data.</text>
</comment>
<protein>
    <submittedName>
        <fullName evidence="2">PKD domain-containing protein</fullName>
    </submittedName>
</protein>
<dbReference type="Gene3D" id="2.60.40.10">
    <property type="entry name" value="Immunoglobulins"/>
    <property type="match status" value="1"/>
</dbReference>
<dbReference type="PROSITE" id="PS50093">
    <property type="entry name" value="PKD"/>
    <property type="match status" value="1"/>
</dbReference>
<dbReference type="EMBL" id="JAUDUY010000002">
    <property type="protein sequence ID" value="MDM9630887.1"/>
    <property type="molecule type" value="Genomic_DNA"/>
</dbReference>
<dbReference type="InterPro" id="IPR035986">
    <property type="entry name" value="PKD_dom_sf"/>
</dbReference>
<evidence type="ECO:0000313" key="2">
    <source>
        <dbReference type="EMBL" id="MDM9630887.1"/>
    </source>
</evidence>
<reference evidence="2" key="1">
    <citation type="submission" date="2023-06" db="EMBL/GenBank/DDBJ databases">
        <title>Robiginitalea aurantiacus sp. nov. and Algoriphagus sediminis sp. nov., isolated from coastal sediment.</title>
        <authorList>
            <person name="Zhou Z.Y."/>
            <person name="An J."/>
            <person name="Jia Y.W."/>
            <person name="Du Z.J."/>
        </authorList>
    </citation>
    <scope>NUCLEOTIDE SEQUENCE</scope>
    <source>
        <strain evidence="2">M39</strain>
    </source>
</reference>
<evidence type="ECO:0000259" key="1">
    <source>
        <dbReference type="PROSITE" id="PS50093"/>
    </source>
</evidence>
<name>A0ABT7WD91_9FLAO</name>
<evidence type="ECO:0000313" key="3">
    <source>
        <dbReference type="Proteomes" id="UP001174839"/>
    </source>
</evidence>
<dbReference type="RefSeq" id="WP_289724249.1">
    <property type="nucleotide sequence ID" value="NZ_JAUDUY010000002.1"/>
</dbReference>
<dbReference type="InterPro" id="IPR013783">
    <property type="entry name" value="Ig-like_fold"/>
</dbReference>
<accession>A0ABT7WD91</accession>
<dbReference type="InterPro" id="IPR000601">
    <property type="entry name" value="PKD_dom"/>
</dbReference>